<protein>
    <submittedName>
        <fullName evidence="3">Uncharacterized protein</fullName>
    </submittedName>
</protein>
<feature type="region of interest" description="Disordered" evidence="1">
    <location>
        <begin position="272"/>
        <end position="301"/>
    </location>
</feature>
<dbReference type="Proteomes" id="UP000037982">
    <property type="component" value="Unassembled WGS sequence"/>
</dbReference>
<keyword evidence="4" id="KW-1185">Reference proteome</keyword>
<sequence>MSQADTATAAASAAPAGADGRRAGTARPGVLAGIPRQRGVPAAAGYDPGPSARGPMARRWLRAVRKPSPRPWRLLPTPMGTPFTFCYAALLTATSLFAAHADPALVDELLRGSSTDIVHLVQAPLLVLIASALWIAGGLTSAYAIAFLFTLTALERRIGGLRTAAVFFGGHALATLATELPVGLAVAAGGLPDSSLIRLDYGISFGVMTCIGALAGLLPAWCRWPLLAGAGHLAVTGLLAYADPMSDWGHLLSLVLGVGGWPLLRRWRDRHGSGRPAPQPSQISIPSPWSAAVRKKSRSRS</sequence>
<dbReference type="AlphaFoldDB" id="A0A0N0Y082"/>
<gene>
    <name evidence="3" type="ORF">ADL29_01820</name>
</gene>
<evidence type="ECO:0000256" key="1">
    <source>
        <dbReference type="SAM" id="MobiDB-lite"/>
    </source>
</evidence>
<feature type="transmembrane region" description="Helical" evidence="2">
    <location>
        <begin position="225"/>
        <end position="242"/>
    </location>
</feature>
<name>A0A0N0Y082_9ACTN</name>
<dbReference type="PATRIC" id="fig|66876.3.peg.389"/>
<feature type="transmembrane region" description="Helical" evidence="2">
    <location>
        <begin position="166"/>
        <end position="189"/>
    </location>
</feature>
<feature type="transmembrane region" description="Helical" evidence="2">
    <location>
        <begin position="201"/>
        <end position="218"/>
    </location>
</feature>
<evidence type="ECO:0000256" key="2">
    <source>
        <dbReference type="SAM" id="Phobius"/>
    </source>
</evidence>
<dbReference type="EMBL" id="LGKG01000001">
    <property type="protein sequence ID" value="KPC66945.1"/>
    <property type="molecule type" value="Genomic_DNA"/>
</dbReference>
<feature type="compositionally biased region" description="Low complexity" evidence="1">
    <location>
        <begin position="1"/>
        <end position="29"/>
    </location>
</feature>
<keyword evidence="2" id="KW-0472">Membrane</keyword>
<feature type="transmembrane region" description="Helical" evidence="2">
    <location>
        <begin position="80"/>
        <end position="101"/>
    </location>
</feature>
<reference evidence="4" key="1">
    <citation type="submission" date="2015-07" db="EMBL/GenBank/DDBJ databases">
        <authorList>
            <person name="Ju K.-S."/>
            <person name="Doroghazi J.R."/>
            <person name="Metcalf W.W."/>
        </authorList>
    </citation>
    <scope>NUCLEOTIDE SEQUENCE [LARGE SCALE GENOMIC DNA]</scope>
    <source>
        <strain evidence="4">NRRL ISP-5002</strain>
    </source>
</reference>
<feature type="compositionally biased region" description="Low complexity" evidence="1">
    <location>
        <begin position="280"/>
        <end position="292"/>
    </location>
</feature>
<comment type="caution">
    <text evidence="3">The sequence shown here is derived from an EMBL/GenBank/DDBJ whole genome shotgun (WGS) entry which is preliminary data.</text>
</comment>
<feature type="region of interest" description="Disordered" evidence="1">
    <location>
        <begin position="1"/>
        <end position="34"/>
    </location>
</feature>
<dbReference type="InterPro" id="IPR046862">
    <property type="entry name" value="Rhomboid_2"/>
</dbReference>
<dbReference type="Pfam" id="PF20401">
    <property type="entry name" value="Rhomboid_2"/>
    <property type="match status" value="1"/>
</dbReference>
<organism evidence="3 4">
    <name type="scientific">Streptomyces chattanoogensis</name>
    <dbReference type="NCBI Taxonomy" id="66876"/>
    <lineage>
        <taxon>Bacteria</taxon>
        <taxon>Bacillati</taxon>
        <taxon>Actinomycetota</taxon>
        <taxon>Actinomycetes</taxon>
        <taxon>Kitasatosporales</taxon>
        <taxon>Streptomycetaceae</taxon>
        <taxon>Streptomyces</taxon>
    </lineage>
</organism>
<dbReference type="RefSeq" id="WP_053922010.1">
    <property type="nucleotide sequence ID" value="NZ_LGKG01000001.1"/>
</dbReference>
<accession>A0A0N0Y082</accession>
<feature type="transmembrane region" description="Helical" evidence="2">
    <location>
        <begin position="248"/>
        <end position="264"/>
    </location>
</feature>
<evidence type="ECO:0000313" key="3">
    <source>
        <dbReference type="EMBL" id="KPC66945.1"/>
    </source>
</evidence>
<proteinExistence type="predicted"/>
<keyword evidence="2" id="KW-1133">Transmembrane helix</keyword>
<evidence type="ECO:0000313" key="4">
    <source>
        <dbReference type="Proteomes" id="UP000037982"/>
    </source>
</evidence>
<keyword evidence="2" id="KW-0812">Transmembrane</keyword>
<feature type="transmembrane region" description="Helical" evidence="2">
    <location>
        <begin position="121"/>
        <end position="154"/>
    </location>
</feature>